<reference evidence="7" key="1">
    <citation type="submission" date="2015-07" db="EMBL/GenBank/DDBJ databases">
        <title>Draft genome sequence of the purine-degrading Gottschalkia purinilyticum DSM 1384 (formerly Clostridium purinilyticum).</title>
        <authorList>
            <person name="Poehlein A."/>
            <person name="Schiel-Bengelsdorf B."/>
            <person name="Bengelsdorf F.R."/>
            <person name="Daniel R."/>
            <person name="Duerre P."/>
        </authorList>
    </citation>
    <scope>NUCLEOTIDE SEQUENCE [LARGE SCALE GENOMIC DNA]</scope>
    <source>
        <strain evidence="7">DSM 1384</strain>
    </source>
</reference>
<feature type="transmembrane region" description="Helical" evidence="5">
    <location>
        <begin position="6"/>
        <end position="27"/>
    </location>
</feature>
<proteinExistence type="predicted"/>
<evidence type="ECO:0000256" key="1">
    <source>
        <dbReference type="ARBA" id="ARBA00004127"/>
    </source>
</evidence>
<dbReference type="EMBL" id="LGSS01000006">
    <property type="protein sequence ID" value="KNF08656.1"/>
    <property type="molecule type" value="Genomic_DNA"/>
</dbReference>
<keyword evidence="6" id="KW-0489">Methyltransferase</keyword>
<keyword evidence="6" id="KW-0808">Transferase</keyword>
<dbReference type="OrthoDB" id="9782395at2"/>
<keyword evidence="3 5" id="KW-1133">Transmembrane helix</keyword>
<organism evidence="6 7">
    <name type="scientific">Gottschalkia purinilytica</name>
    <name type="common">Clostridium purinilyticum</name>
    <dbReference type="NCBI Taxonomy" id="1503"/>
    <lineage>
        <taxon>Bacteria</taxon>
        <taxon>Bacillati</taxon>
        <taxon>Bacillota</taxon>
        <taxon>Tissierellia</taxon>
        <taxon>Tissierellales</taxon>
        <taxon>Gottschalkiaceae</taxon>
        <taxon>Gottschalkia</taxon>
    </lineage>
</organism>
<sequence length="203" mass="23932">MKILNLLSLILFLIFIISYSLKLIILYKRNNLRANTLGKGVKDRNIKLTEITVKTTTFIWGLTWIAEIFFNNIISQKLSFLFKNKVLSYIGLLTITIGVLIFIIAMINMKSSWRVGIDKINKSELITNGIYKYSRNPAFVGFYLMFLGLFFIYQDYLTLIVLILNIISIHKLILQEEKHLEKMFHKEYLDYKKRTPRYIGMKK</sequence>
<gene>
    <name evidence="6" type="ORF">CLPU_6c01420</name>
</gene>
<evidence type="ECO:0000256" key="2">
    <source>
        <dbReference type="ARBA" id="ARBA00022692"/>
    </source>
</evidence>
<dbReference type="GO" id="GO:0032259">
    <property type="term" value="P:methylation"/>
    <property type="evidence" value="ECO:0007669"/>
    <property type="project" value="UniProtKB-KW"/>
</dbReference>
<comment type="caution">
    <text evidence="6">The sequence shown here is derived from an EMBL/GenBank/DDBJ whole genome shotgun (WGS) entry which is preliminary data.</text>
</comment>
<accession>A0A0L0WAX6</accession>
<comment type="subcellular location">
    <subcellularLocation>
        <location evidence="1">Endomembrane system</location>
        <topology evidence="1">Multi-pass membrane protein</topology>
    </subcellularLocation>
</comment>
<dbReference type="PATRIC" id="fig|1503.3.peg.2941"/>
<evidence type="ECO:0000313" key="6">
    <source>
        <dbReference type="EMBL" id="KNF08656.1"/>
    </source>
</evidence>
<evidence type="ECO:0000256" key="3">
    <source>
        <dbReference type="ARBA" id="ARBA00022989"/>
    </source>
</evidence>
<dbReference type="Proteomes" id="UP000037267">
    <property type="component" value="Unassembled WGS sequence"/>
</dbReference>
<evidence type="ECO:0000256" key="4">
    <source>
        <dbReference type="ARBA" id="ARBA00023136"/>
    </source>
</evidence>
<evidence type="ECO:0000313" key="7">
    <source>
        <dbReference type="Proteomes" id="UP000037267"/>
    </source>
</evidence>
<evidence type="ECO:0000256" key="5">
    <source>
        <dbReference type="SAM" id="Phobius"/>
    </source>
</evidence>
<dbReference type="Pfam" id="PF04191">
    <property type="entry name" value="PEMT"/>
    <property type="match status" value="1"/>
</dbReference>
<protein>
    <submittedName>
        <fullName evidence="6">Phospholipid methyltransferase</fullName>
    </submittedName>
</protein>
<dbReference type="AlphaFoldDB" id="A0A0L0WAX6"/>
<keyword evidence="4 5" id="KW-0472">Membrane</keyword>
<dbReference type="GO" id="GO:0008168">
    <property type="term" value="F:methyltransferase activity"/>
    <property type="evidence" value="ECO:0007669"/>
    <property type="project" value="UniProtKB-KW"/>
</dbReference>
<dbReference type="InterPro" id="IPR007318">
    <property type="entry name" value="Phopholipid_MeTrfase"/>
</dbReference>
<dbReference type="PANTHER" id="PTHR12714">
    <property type="entry name" value="PROTEIN-S ISOPRENYLCYSTEINE O-METHYLTRANSFERASE"/>
    <property type="match status" value="1"/>
</dbReference>
<name>A0A0L0WAX6_GOTPU</name>
<feature type="transmembrane region" description="Helical" evidence="5">
    <location>
        <begin position="86"/>
        <end position="109"/>
    </location>
</feature>
<dbReference type="STRING" id="1503.CLPU_6c01420"/>
<dbReference type="RefSeq" id="WP_050355171.1">
    <property type="nucleotide sequence ID" value="NZ_LGSS01000006.1"/>
</dbReference>
<dbReference type="PANTHER" id="PTHR12714:SF9">
    <property type="entry name" value="PROTEIN-S-ISOPRENYLCYSTEINE O-METHYLTRANSFERASE"/>
    <property type="match status" value="1"/>
</dbReference>
<keyword evidence="7" id="KW-1185">Reference proteome</keyword>
<dbReference type="GO" id="GO:0012505">
    <property type="term" value="C:endomembrane system"/>
    <property type="evidence" value="ECO:0007669"/>
    <property type="project" value="UniProtKB-SubCell"/>
</dbReference>
<dbReference type="Gene3D" id="1.20.120.1630">
    <property type="match status" value="1"/>
</dbReference>
<keyword evidence="2 5" id="KW-0812">Transmembrane</keyword>